<accession>A0A8C8ABW7</accession>
<dbReference type="Ensembl" id="ENSOSUT00000004139.1">
    <property type="protein sequence ID" value="ENSOSUP00000004014.1"/>
    <property type="gene ID" value="ENSOSUG00000002921.1"/>
</dbReference>
<proteinExistence type="predicted"/>
<sequence>HLQSGRHPRLQRELLRNHAAYLGYAVSSLRLPRGRRLYVAGAPRFQHKGKVILFELDTAGTVTVAQALTGEQIGSYFGSEVCALDVDSDGGDGAGLPL</sequence>
<dbReference type="GO" id="GO:0033627">
    <property type="term" value="P:cell adhesion mediated by integrin"/>
    <property type="evidence" value="ECO:0007669"/>
    <property type="project" value="TreeGrafter"/>
</dbReference>
<dbReference type="GO" id="GO:0007160">
    <property type="term" value="P:cell-matrix adhesion"/>
    <property type="evidence" value="ECO:0007669"/>
    <property type="project" value="TreeGrafter"/>
</dbReference>
<dbReference type="AlphaFoldDB" id="A0A8C8ABW7"/>
<dbReference type="PRINTS" id="PR01185">
    <property type="entry name" value="INTEGRINA"/>
</dbReference>
<reference evidence="2" key="1">
    <citation type="submission" date="2025-08" db="UniProtKB">
        <authorList>
            <consortium name="Ensembl"/>
        </authorList>
    </citation>
    <scope>IDENTIFICATION</scope>
</reference>
<evidence type="ECO:0000313" key="2">
    <source>
        <dbReference type="Ensembl" id="ENSOSUP00000004014.1"/>
    </source>
</evidence>
<evidence type="ECO:0000313" key="3">
    <source>
        <dbReference type="Proteomes" id="UP000694552"/>
    </source>
</evidence>
<keyword evidence="3" id="KW-1185">Reference proteome</keyword>
<dbReference type="InterPro" id="IPR028994">
    <property type="entry name" value="Integrin_alpha_N"/>
</dbReference>
<name>A0A8C8ABW7_9STRI</name>
<keyword evidence="1" id="KW-0325">Glycoprotein</keyword>
<dbReference type="GO" id="GO:0098609">
    <property type="term" value="P:cell-cell adhesion"/>
    <property type="evidence" value="ECO:0007669"/>
    <property type="project" value="TreeGrafter"/>
</dbReference>
<protein>
    <submittedName>
        <fullName evidence="2">Uncharacterized protein</fullName>
    </submittedName>
</protein>
<dbReference type="PANTHER" id="PTHR23220:SF26">
    <property type="entry name" value="INTEGRIN ALPHA-10"/>
    <property type="match status" value="1"/>
</dbReference>
<evidence type="ECO:0000256" key="1">
    <source>
        <dbReference type="ARBA" id="ARBA00023180"/>
    </source>
</evidence>
<dbReference type="Proteomes" id="UP000694552">
    <property type="component" value="Unplaced"/>
</dbReference>
<dbReference type="SUPFAM" id="SSF69318">
    <property type="entry name" value="Integrin alpha N-terminal domain"/>
    <property type="match status" value="1"/>
</dbReference>
<reference evidence="2" key="2">
    <citation type="submission" date="2025-09" db="UniProtKB">
        <authorList>
            <consortium name="Ensembl"/>
        </authorList>
    </citation>
    <scope>IDENTIFICATION</scope>
</reference>
<dbReference type="PANTHER" id="PTHR23220">
    <property type="entry name" value="INTEGRIN ALPHA"/>
    <property type="match status" value="1"/>
</dbReference>
<dbReference type="InterPro" id="IPR000413">
    <property type="entry name" value="Integrin_alpha"/>
</dbReference>
<dbReference type="GO" id="GO:0005178">
    <property type="term" value="F:integrin binding"/>
    <property type="evidence" value="ECO:0007669"/>
    <property type="project" value="TreeGrafter"/>
</dbReference>
<organism evidence="2 3">
    <name type="scientific">Otus sunia</name>
    <name type="common">Oriental scops-owl</name>
    <dbReference type="NCBI Taxonomy" id="257818"/>
    <lineage>
        <taxon>Eukaryota</taxon>
        <taxon>Metazoa</taxon>
        <taxon>Chordata</taxon>
        <taxon>Craniata</taxon>
        <taxon>Vertebrata</taxon>
        <taxon>Euteleostomi</taxon>
        <taxon>Archelosauria</taxon>
        <taxon>Archosauria</taxon>
        <taxon>Dinosauria</taxon>
        <taxon>Saurischia</taxon>
        <taxon>Theropoda</taxon>
        <taxon>Coelurosauria</taxon>
        <taxon>Aves</taxon>
        <taxon>Neognathae</taxon>
        <taxon>Neoaves</taxon>
        <taxon>Telluraves</taxon>
        <taxon>Strigiformes</taxon>
        <taxon>Strigidae</taxon>
        <taxon>Otus</taxon>
    </lineage>
</organism>
<dbReference type="GO" id="GO:0008305">
    <property type="term" value="C:integrin complex"/>
    <property type="evidence" value="ECO:0007669"/>
    <property type="project" value="InterPro"/>
</dbReference>
<dbReference type="GO" id="GO:0007229">
    <property type="term" value="P:integrin-mediated signaling pathway"/>
    <property type="evidence" value="ECO:0007669"/>
    <property type="project" value="TreeGrafter"/>
</dbReference>
<dbReference type="GO" id="GO:0009897">
    <property type="term" value="C:external side of plasma membrane"/>
    <property type="evidence" value="ECO:0007669"/>
    <property type="project" value="TreeGrafter"/>
</dbReference>
<dbReference type="Gene3D" id="2.130.10.130">
    <property type="entry name" value="Integrin alpha, N-terminal"/>
    <property type="match status" value="1"/>
</dbReference>